<dbReference type="OrthoDB" id="2012132at2759"/>
<evidence type="ECO:0000256" key="1">
    <source>
        <dbReference type="SAM" id="SignalP"/>
    </source>
</evidence>
<dbReference type="Proteomes" id="UP000054558">
    <property type="component" value="Unassembled WGS sequence"/>
</dbReference>
<organism evidence="2 3">
    <name type="scientific">Klebsormidium nitens</name>
    <name type="common">Green alga</name>
    <name type="synonym">Ulothrix nitens</name>
    <dbReference type="NCBI Taxonomy" id="105231"/>
    <lineage>
        <taxon>Eukaryota</taxon>
        <taxon>Viridiplantae</taxon>
        <taxon>Streptophyta</taxon>
        <taxon>Klebsormidiophyceae</taxon>
        <taxon>Klebsormidiales</taxon>
        <taxon>Klebsormidiaceae</taxon>
        <taxon>Klebsormidium</taxon>
    </lineage>
</organism>
<sequence length="308" mass="32766">MALYHRQLPMKLLLVALGAVLLSSGAPVLAAPLPPIGGNGDPHMTGLQGEKFDWHGYPGESFCMISDSNIQINTHLIGQDGVTYFDAFALLYKIGDSVHEVSFQLNQDVPSDDDANFGIELDGRPLAPDAFTGRSACDNFGPLRVFASPDAGIELSMAEENGFAVVLVVEGLANMTITTDNHDLPTGKHLDWAINWIHATSEVHGVLGQTFQPSRADVIAAAMKVNGPQMQAAEVVEGSDDEYRTSSLLAPDCARSRFGTNPDSPTERVGHVATLRRLLSFVEGTNVFPITIKNAGCASGASAACNFA</sequence>
<dbReference type="AlphaFoldDB" id="A0A1Y1I664"/>
<feature type="signal peptide" evidence="1">
    <location>
        <begin position="1"/>
        <end position="30"/>
    </location>
</feature>
<reference evidence="2 3" key="1">
    <citation type="journal article" date="2014" name="Nat. Commun.">
        <title>Klebsormidium flaccidum genome reveals primary factors for plant terrestrial adaptation.</title>
        <authorList>
            <person name="Hori K."/>
            <person name="Maruyama F."/>
            <person name="Fujisawa T."/>
            <person name="Togashi T."/>
            <person name="Yamamoto N."/>
            <person name="Seo M."/>
            <person name="Sato S."/>
            <person name="Yamada T."/>
            <person name="Mori H."/>
            <person name="Tajima N."/>
            <person name="Moriyama T."/>
            <person name="Ikeuchi M."/>
            <person name="Watanabe M."/>
            <person name="Wada H."/>
            <person name="Kobayashi K."/>
            <person name="Saito M."/>
            <person name="Masuda T."/>
            <person name="Sasaki-Sekimoto Y."/>
            <person name="Mashiguchi K."/>
            <person name="Awai K."/>
            <person name="Shimojima M."/>
            <person name="Masuda S."/>
            <person name="Iwai M."/>
            <person name="Nobusawa T."/>
            <person name="Narise T."/>
            <person name="Kondo S."/>
            <person name="Saito H."/>
            <person name="Sato R."/>
            <person name="Murakawa M."/>
            <person name="Ihara Y."/>
            <person name="Oshima-Yamada Y."/>
            <person name="Ohtaka K."/>
            <person name="Satoh M."/>
            <person name="Sonobe K."/>
            <person name="Ishii M."/>
            <person name="Ohtani R."/>
            <person name="Kanamori-Sato M."/>
            <person name="Honoki R."/>
            <person name="Miyazaki D."/>
            <person name="Mochizuki H."/>
            <person name="Umetsu J."/>
            <person name="Higashi K."/>
            <person name="Shibata D."/>
            <person name="Kamiya Y."/>
            <person name="Sato N."/>
            <person name="Nakamura Y."/>
            <person name="Tabata S."/>
            <person name="Ida S."/>
            <person name="Kurokawa K."/>
            <person name="Ohta H."/>
        </authorList>
    </citation>
    <scope>NUCLEOTIDE SEQUENCE [LARGE SCALE GENOMIC DNA]</scope>
    <source>
        <strain evidence="2 3">NIES-2285</strain>
    </source>
</reference>
<dbReference type="EMBL" id="DF237129">
    <property type="protein sequence ID" value="GAQ84206.1"/>
    <property type="molecule type" value="Genomic_DNA"/>
</dbReference>
<dbReference type="Pfam" id="PF06830">
    <property type="entry name" value="Root_cap"/>
    <property type="match status" value="1"/>
</dbReference>
<accession>A0A1Y1I664</accession>
<keyword evidence="3" id="KW-1185">Reference proteome</keyword>
<name>A0A1Y1I664_KLENI</name>
<gene>
    <name evidence="2" type="ORF">KFL_001800140</name>
</gene>
<feature type="chain" id="PRO_5012553274" evidence="1">
    <location>
        <begin position="31"/>
        <end position="308"/>
    </location>
</feature>
<dbReference type="OMA" id="RRNENFA"/>
<keyword evidence="1" id="KW-0732">Signal</keyword>
<evidence type="ECO:0000313" key="2">
    <source>
        <dbReference type="EMBL" id="GAQ84206.1"/>
    </source>
</evidence>
<protein>
    <submittedName>
        <fullName evidence="2">Putative root cap family protein</fullName>
    </submittedName>
</protein>
<proteinExistence type="predicted"/>
<evidence type="ECO:0000313" key="3">
    <source>
        <dbReference type="Proteomes" id="UP000054558"/>
    </source>
</evidence>
<dbReference type="PANTHER" id="PTHR31656">
    <property type="entry name" value="ROOT CAP DOMAIN-CONTAINING PROTEIN"/>
    <property type="match status" value="1"/>
</dbReference>
<dbReference type="InterPro" id="IPR009646">
    <property type="entry name" value="Root_cap"/>
</dbReference>